<dbReference type="GO" id="GO:0005829">
    <property type="term" value="C:cytosol"/>
    <property type="evidence" value="ECO:0007669"/>
    <property type="project" value="TreeGrafter"/>
</dbReference>
<feature type="short sequence motif" description="'HIGH' region" evidence="9">
    <location>
        <begin position="11"/>
        <end position="21"/>
    </location>
</feature>
<evidence type="ECO:0000313" key="12">
    <source>
        <dbReference type="EMBL" id="GBF08779.1"/>
    </source>
</evidence>
<keyword evidence="5 9" id="KW-0067">ATP-binding</keyword>
<evidence type="ECO:0000256" key="6">
    <source>
        <dbReference type="ARBA" id="ARBA00022917"/>
    </source>
</evidence>
<dbReference type="Gene3D" id="2.20.28.20">
    <property type="entry name" value="Methionyl-tRNA synthetase, Zn-domain"/>
    <property type="match status" value="1"/>
</dbReference>
<comment type="caution">
    <text evidence="12">The sequence shown here is derived from an EMBL/GenBank/DDBJ whole genome shotgun (WGS) entry which is preliminary data.</text>
</comment>
<comment type="function">
    <text evidence="9">Is required not only for elongation of protein synthesis but also for the initiation of all mRNA translation through initiator tRNA(fMet) aminoacylation.</text>
</comment>
<keyword evidence="3 9" id="KW-0436">Ligase</keyword>
<keyword evidence="6 9" id="KW-0648">Protein biosynthesis</keyword>
<dbReference type="GO" id="GO:0017101">
    <property type="term" value="C:aminoacyl-tRNA synthetase multienzyme complex"/>
    <property type="evidence" value="ECO:0007669"/>
    <property type="project" value="TreeGrafter"/>
</dbReference>
<dbReference type="GO" id="GO:0046872">
    <property type="term" value="F:metal ion binding"/>
    <property type="evidence" value="ECO:0007669"/>
    <property type="project" value="UniProtKB-KW"/>
</dbReference>
<dbReference type="InterPro" id="IPR041872">
    <property type="entry name" value="Anticodon_Met"/>
</dbReference>
<dbReference type="SUPFAM" id="SSF57770">
    <property type="entry name" value="Methionyl-tRNA synthetase (MetRS), Zn-domain"/>
    <property type="match status" value="1"/>
</dbReference>
<dbReference type="GO" id="GO:0005524">
    <property type="term" value="F:ATP binding"/>
    <property type="evidence" value="ECO:0007669"/>
    <property type="project" value="UniProtKB-UniRule"/>
</dbReference>
<dbReference type="AlphaFoldDB" id="A0A401H8W7"/>
<sequence length="572" mass="66495">MAKYVVTSAWPYVNHVPHLGTLIGSVLSADIYARYLRLRGRQVVFVSGSDEHGTPIELEARKKGVHPRELTDQVHEFDVKMWREYRISFDNYSRTESPVHKEFVMEFMKRLEENGYIFSQEEVLPYCERDKIFLPDRFVEGTCPYCGYEKARGDQCDECGRLLHPTELKNPRCALCGSKPVYKSTRHWFIDLRRVQDRLLKWLESHGELQDSVKKYSINWVAQGLKPRSVTRDLSWGVPAPFKGAEGKTIYVWFDALLGYVSATKELFIMRRGDPEEWKSWWWDSGTRTVYFIGKDNIPFHAIILPALFLASHDPYVLPWRISATEYLMYEGQQFSKSRRIGVWIDEALEIAPADYWRWALARMRPEARDTNFTWKEFYRIVNTELNDDIGNFVNRVLSLVRSRMSGVAPEPEDLGEHQGFVERVRRAAWAVAEDLEAIRIKRATEGILEIAREGNAHLNRTQPWKLLSQDREEGVRALSAALYAVKTLAHLLAPFTPDAADRLWSMLGLAGSVHEAVWDEWLDRPLPGGARIVRVEPLFQKLPDDFLERVDEIVEDARRRAREKRPPLLRD</sequence>
<reference evidence="12 13" key="1">
    <citation type="submission" date="2017-02" db="EMBL/GenBank/DDBJ databases">
        <title>isolation and characterization of a novel temperate virus Aeropyrum globular virus 1 infecting hyperthermophilic archaeon Aeropyrum.</title>
        <authorList>
            <person name="Yumiya M."/>
            <person name="Yoshida T."/>
            <person name="Sako Y."/>
        </authorList>
    </citation>
    <scope>NUCLEOTIDE SEQUENCE [LARGE SCALE GENOMIC DNA]</scope>
    <source>
        <strain evidence="12 13">YK1-12-2013</strain>
    </source>
</reference>
<dbReference type="Gene3D" id="1.10.730.10">
    <property type="entry name" value="Isoleucyl-tRNA Synthetase, Domain 1"/>
    <property type="match status" value="1"/>
</dbReference>
<dbReference type="SUPFAM" id="SSF47323">
    <property type="entry name" value="Anticodon-binding domain of a subclass of class I aminoacyl-tRNA synthetases"/>
    <property type="match status" value="1"/>
</dbReference>
<dbReference type="NCBIfam" id="TIGR00398">
    <property type="entry name" value="metG"/>
    <property type="match status" value="1"/>
</dbReference>
<comment type="cofactor">
    <cofactor evidence="9">
        <name>Zn(2+)</name>
        <dbReference type="ChEBI" id="CHEBI:29105"/>
    </cofactor>
    <text evidence="9">Binds 1 zinc ion per subunit.</text>
</comment>
<comment type="catalytic activity">
    <reaction evidence="8 9">
        <text>tRNA(Met) + L-methionine + ATP = L-methionyl-tRNA(Met) + AMP + diphosphate</text>
        <dbReference type="Rhea" id="RHEA:13481"/>
        <dbReference type="Rhea" id="RHEA-COMP:9667"/>
        <dbReference type="Rhea" id="RHEA-COMP:9698"/>
        <dbReference type="ChEBI" id="CHEBI:30616"/>
        <dbReference type="ChEBI" id="CHEBI:33019"/>
        <dbReference type="ChEBI" id="CHEBI:57844"/>
        <dbReference type="ChEBI" id="CHEBI:78442"/>
        <dbReference type="ChEBI" id="CHEBI:78530"/>
        <dbReference type="ChEBI" id="CHEBI:456215"/>
        <dbReference type="EC" id="6.1.1.10"/>
    </reaction>
</comment>
<dbReference type="FunFam" id="2.20.28.20:FF:000001">
    <property type="entry name" value="Methionine--tRNA ligase"/>
    <property type="match status" value="1"/>
</dbReference>
<gene>
    <name evidence="9" type="primary">metG</name>
    <name evidence="12" type="ORF">apy_05040</name>
</gene>
<dbReference type="HAMAP" id="MF_00098">
    <property type="entry name" value="Met_tRNA_synth_type1"/>
    <property type="match status" value="1"/>
</dbReference>
<dbReference type="InterPro" id="IPR023458">
    <property type="entry name" value="Met-tRNA_ligase_1"/>
</dbReference>
<evidence type="ECO:0000256" key="4">
    <source>
        <dbReference type="ARBA" id="ARBA00022741"/>
    </source>
</evidence>
<comment type="similarity">
    <text evidence="9">Belongs to the class-I aminoacyl-tRNA synthetase family. MetG type 1 subfamily.</text>
</comment>
<organism evidence="12 13">
    <name type="scientific">Aeropyrum pernix</name>
    <dbReference type="NCBI Taxonomy" id="56636"/>
    <lineage>
        <taxon>Archaea</taxon>
        <taxon>Thermoproteota</taxon>
        <taxon>Thermoprotei</taxon>
        <taxon>Desulfurococcales</taxon>
        <taxon>Desulfurococcaceae</taxon>
        <taxon>Aeropyrum</taxon>
    </lineage>
</organism>
<dbReference type="SUPFAM" id="SSF52374">
    <property type="entry name" value="Nucleotidylyl transferase"/>
    <property type="match status" value="1"/>
</dbReference>
<dbReference type="InterPro" id="IPR014758">
    <property type="entry name" value="Met-tRNA_synth"/>
</dbReference>
<evidence type="ECO:0000256" key="9">
    <source>
        <dbReference type="HAMAP-Rule" id="MF_00098"/>
    </source>
</evidence>
<evidence type="ECO:0000256" key="8">
    <source>
        <dbReference type="ARBA" id="ARBA00047364"/>
    </source>
</evidence>
<evidence type="ECO:0000259" key="10">
    <source>
        <dbReference type="Pfam" id="PF09334"/>
    </source>
</evidence>
<dbReference type="EMBL" id="BDMD01000020">
    <property type="protein sequence ID" value="GBF08779.1"/>
    <property type="molecule type" value="Genomic_DNA"/>
</dbReference>
<feature type="binding site" evidence="9">
    <location>
        <position position="159"/>
    </location>
    <ligand>
        <name>Zn(2+)</name>
        <dbReference type="ChEBI" id="CHEBI:29105"/>
    </ligand>
</feature>
<feature type="binding site" evidence="9">
    <location>
        <position position="156"/>
    </location>
    <ligand>
        <name>Zn(2+)</name>
        <dbReference type="ChEBI" id="CHEBI:29105"/>
    </ligand>
</feature>
<feature type="binding site" evidence="9">
    <location>
        <position position="337"/>
    </location>
    <ligand>
        <name>ATP</name>
        <dbReference type="ChEBI" id="CHEBI:30616"/>
    </ligand>
</feature>
<feature type="domain" description="Methionyl-tRNA synthetase anticodon-binding" evidence="11">
    <location>
        <begin position="419"/>
        <end position="549"/>
    </location>
</feature>
<dbReference type="InterPro" id="IPR009080">
    <property type="entry name" value="tRNAsynth_Ia_anticodon-bd"/>
</dbReference>
<keyword evidence="9" id="KW-0479">Metal-binding</keyword>
<evidence type="ECO:0000256" key="7">
    <source>
        <dbReference type="ARBA" id="ARBA00023146"/>
    </source>
</evidence>
<evidence type="ECO:0000259" key="11">
    <source>
        <dbReference type="Pfam" id="PF19303"/>
    </source>
</evidence>
<feature type="binding site" evidence="9">
    <location>
        <position position="143"/>
    </location>
    <ligand>
        <name>Zn(2+)</name>
        <dbReference type="ChEBI" id="CHEBI:29105"/>
    </ligand>
</feature>
<dbReference type="GO" id="GO:0004825">
    <property type="term" value="F:methionine-tRNA ligase activity"/>
    <property type="evidence" value="ECO:0007669"/>
    <property type="project" value="UniProtKB-UniRule"/>
</dbReference>
<name>A0A401H8W7_AERPX</name>
<dbReference type="CDD" id="cd00814">
    <property type="entry name" value="MetRS_core"/>
    <property type="match status" value="1"/>
</dbReference>
<dbReference type="PRINTS" id="PR01041">
    <property type="entry name" value="TRNASYNTHMET"/>
</dbReference>
<keyword evidence="7 9" id="KW-0030">Aminoacyl-tRNA synthetase</keyword>
<evidence type="ECO:0000313" key="13">
    <source>
        <dbReference type="Proteomes" id="UP000291213"/>
    </source>
</evidence>
<dbReference type="InterPro" id="IPR015413">
    <property type="entry name" value="Methionyl/Leucyl_tRNA_Synth"/>
</dbReference>
<dbReference type="Pfam" id="PF19303">
    <property type="entry name" value="Anticodon_3"/>
    <property type="match status" value="1"/>
</dbReference>
<evidence type="ECO:0000256" key="2">
    <source>
        <dbReference type="ARBA" id="ARBA00022490"/>
    </source>
</evidence>
<keyword evidence="9" id="KW-0862">Zinc</keyword>
<dbReference type="InterPro" id="IPR029038">
    <property type="entry name" value="MetRS_Zn"/>
</dbReference>
<feature type="short sequence motif" description="'KMSKS' region" evidence="9">
    <location>
        <begin position="334"/>
        <end position="338"/>
    </location>
</feature>
<evidence type="ECO:0000256" key="5">
    <source>
        <dbReference type="ARBA" id="ARBA00022840"/>
    </source>
</evidence>
<dbReference type="CDD" id="cd07957">
    <property type="entry name" value="Anticodon_Ia_Met"/>
    <property type="match status" value="1"/>
</dbReference>
<dbReference type="Proteomes" id="UP000291213">
    <property type="component" value="Unassembled WGS sequence"/>
</dbReference>
<keyword evidence="4 9" id="KW-0547">Nucleotide-binding</keyword>
<feature type="binding site" evidence="9">
    <location>
        <position position="146"/>
    </location>
    <ligand>
        <name>Zn(2+)</name>
        <dbReference type="ChEBI" id="CHEBI:29105"/>
    </ligand>
</feature>
<dbReference type="Pfam" id="PF09334">
    <property type="entry name" value="tRNA-synt_1g"/>
    <property type="match status" value="1"/>
</dbReference>
<dbReference type="PANTHER" id="PTHR45765">
    <property type="entry name" value="METHIONINE--TRNA LIGASE"/>
    <property type="match status" value="1"/>
</dbReference>
<evidence type="ECO:0000256" key="1">
    <source>
        <dbReference type="ARBA" id="ARBA00004496"/>
    </source>
</evidence>
<proteinExistence type="inferred from homology"/>
<dbReference type="InterPro" id="IPR033911">
    <property type="entry name" value="MetRS_core"/>
</dbReference>
<evidence type="ECO:0000256" key="3">
    <source>
        <dbReference type="ARBA" id="ARBA00022598"/>
    </source>
</evidence>
<dbReference type="InterPro" id="IPR014729">
    <property type="entry name" value="Rossmann-like_a/b/a_fold"/>
</dbReference>
<keyword evidence="2 9" id="KW-0963">Cytoplasm</keyword>
<dbReference type="GO" id="GO:0006431">
    <property type="term" value="P:methionyl-tRNA aminoacylation"/>
    <property type="evidence" value="ECO:0007669"/>
    <property type="project" value="UniProtKB-UniRule"/>
</dbReference>
<accession>A0A401H8W7</accession>
<dbReference type="Gene3D" id="3.40.50.620">
    <property type="entry name" value="HUPs"/>
    <property type="match status" value="1"/>
</dbReference>
<dbReference type="EC" id="6.1.1.10" evidence="9"/>
<dbReference type="OrthoDB" id="371856at2157"/>
<feature type="domain" description="Methionyl/Leucyl tRNA synthetase" evidence="10">
    <location>
        <begin position="4"/>
        <end position="398"/>
    </location>
</feature>
<dbReference type="PANTHER" id="PTHR45765:SF1">
    <property type="entry name" value="METHIONINE--TRNA LIGASE, CYTOPLASMIC"/>
    <property type="match status" value="1"/>
</dbReference>
<comment type="subcellular location">
    <subcellularLocation>
        <location evidence="1 9">Cytoplasm</location>
    </subcellularLocation>
</comment>
<dbReference type="RefSeq" id="WP_131159825.1">
    <property type="nucleotide sequence ID" value="NZ_BDMD01000020.1"/>
</dbReference>
<protein>
    <recommendedName>
        <fullName evidence="9">Methionine--tRNA ligase</fullName>
        <ecNumber evidence="9">6.1.1.10</ecNumber>
    </recommendedName>
    <alternativeName>
        <fullName evidence="9">Methionyl-tRNA synthetase</fullName>
        <shortName evidence="9">MetRS</shortName>
    </alternativeName>
</protein>